<comment type="catalytic activity">
    <reaction evidence="14">
        <text>DNA(n) + a 2'-deoxyribonucleoside 5'-triphosphate = DNA(n+1) + diphosphate</text>
        <dbReference type="Rhea" id="RHEA:22508"/>
        <dbReference type="Rhea" id="RHEA-COMP:17339"/>
        <dbReference type="Rhea" id="RHEA-COMP:17340"/>
        <dbReference type="ChEBI" id="CHEBI:33019"/>
        <dbReference type="ChEBI" id="CHEBI:61560"/>
        <dbReference type="ChEBI" id="CHEBI:173112"/>
        <dbReference type="EC" id="2.7.7.7"/>
    </reaction>
</comment>
<evidence type="ECO:0000256" key="1">
    <source>
        <dbReference type="ARBA" id="ARBA00022578"/>
    </source>
</evidence>
<comment type="catalytic activity">
    <reaction evidence="13">
        <text>DNA(n) + a 2'-deoxyribonucleoside 5'-triphosphate = DNA(n+1) + diphosphate</text>
        <dbReference type="Rhea" id="RHEA:22508"/>
        <dbReference type="Rhea" id="RHEA-COMP:17339"/>
        <dbReference type="Rhea" id="RHEA-COMP:17340"/>
        <dbReference type="ChEBI" id="CHEBI:33019"/>
        <dbReference type="ChEBI" id="CHEBI:61560"/>
        <dbReference type="ChEBI" id="CHEBI:173112"/>
        <dbReference type="EC" id="2.7.7.49"/>
    </reaction>
</comment>
<dbReference type="AlphaFoldDB" id="A0A9Q3HW70"/>
<keyword evidence="12" id="KW-0233">DNA recombination</keyword>
<evidence type="ECO:0000256" key="9">
    <source>
        <dbReference type="ARBA" id="ARBA00022908"/>
    </source>
</evidence>
<dbReference type="GO" id="GO:0032196">
    <property type="term" value="P:transposition"/>
    <property type="evidence" value="ECO:0007669"/>
    <property type="project" value="UniProtKB-KW"/>
</dbReference>
<keyword evidence="7" id="KW-0460">Magnesium</keyword>
<evidence type="ECO:0000313" key="17">
    <source>
        <dbReference type="EMBL" id="MBW0516820.1"/>
    </source>
</evidence>
<proteinExistence type="predicted"/>
<dbReference type="GO" id="GO:0046872">
    <property type="term" value="F:metal ion binding"/>
    <property type="evidence" value="ECO:0007669"/>
    <property type="project" value="UniProtKB-KW"/>
</dbReference>
<name>A0A9Q3HW70_9BASI</name>
<dbReference type="PANTHER" id="PTHR42648:SF11">
    <property type="entry name" value="TRANSPOSON TY4-P GAG-POL POLYPROTEIN"/>
    <property type="match status" value="1"/>
</dbReference>
<keyword evidence="8" id="KW-0694">RNA-binding</keyword>
<feature type="domain" description="Integrase catalytic" evidence="16">
    <location>
        <begin position="185"/>
        <end position="349"/>
    </location>
</feature>
<evidence type="ECO:0000256" key="14">
    <source>
        <dbReference type="ARBA" id="ARBA00049244"/>
    </source>
</evidence>
<dbReference type="EMBL" id="AVOT02025502">
    <property type="protein sequence ID" value="MBW0516820.1"/>
    <property type="molecule type" value="Genomic_DNA"/>
</dbReference>
<evidence type="ECO:0000256" key="2">
    <source>
        <dbReference type="ARBA" id="ARBA00022695"/>
    </source>
</evidence>
<evidence type="ECO:0000256" key="11">
    <source>
        <dbReference type="ARBA" id="ARBA00022932"/>
    </source>
</evidence>
<comment type="caution">
    <text evidence="17">The sequence shown here is derived from an EMBL/GenBank/DDBJ whole genome shotgun (WGS) entry which is preliminary data.</text>
</comment>
<evidence type="ECO:0000256" key="15">
    <source>
        <dbReference type="SAM" id="SignalP"/>
    </source>
</evidence>
<dbReference type="GO" id="GO:0003723">
    <property type="term" value="F:RNA binding"/>
    <property type="evidence" value="ECO:0007669"/>
    <property type="project" value="UniProtKB-KW"/>
</dbReference>
<organism evidence="17 18">
    <name type="scientific">Austropuccinia psidii MF-1</name>
    <dbReference type="NCBI Taxonomy" id="1389203"/>
    <lineage>
        <taxon>Eukaryota</taxon>
        <taxon>Fungi</taxon>
        <taxon>Dikarya</taxon>
        <taxon>Basidiomycota</taxon>
        <taxon>Pucciniomycotina</taxon>
        <taxon>Pucciniomycetes</taxon>
        <taxon>Pucciniales</taxon>
        <taxon>Sphaerophragmiaceae</taxon>
        <taxon>Austropuccinia</taxon>
    </lineage>
</organism>
<protein>
    <recommendedName>
        <fullName evidence="16">Integrase catalytic domain-containing protein</fullName>
    </recommendedName>
</protein>
<feature type="chain" id="PRO_5040327381" description="Integrase catalytic domain-containing protein" evidence="15">
    <location>
        <begin position="20"/>
        <end position="400"/>
    </location>
</feature>
<evidence type="ECO:0000256" key="12">
    <source>
        <dbReference type="ARBA" id="ARBA00023172"/>
    </source>
</evidence>
<dbReference type="GO" id="GO:0006310">
    <property type="term" value="P:DNA recombination"/>
    <property type="evidence" value="ECO:0007669"/>
    <property type="project" value="UniProtKB-KW"/>
</dbReference>
<keyword evidence="1" id="KW-0815">Transposition</keyword>
<evidence type="ECO:0000256" key="13">
    <source>
        <dbReference type="ARBA" id="ARBA00048173"/>
    </source>
</evidence>
<dbReference type="Gene3D" id="3.30.420.10">
    <property type="entry name" value="Ribonuclease H-like superfamily/Ribonuclease H"/>
    <property type="match status" value="1"/>
</dbReference>
<dbReference type="Proteomes" id="UP000765509">
    <property type="component" value="Unassembled WGS sequence"/>
</dbReference>
<dbReference type="InterPro" id="IPR001584">
    <property type="entry name" value="Integrase_cat-core"/>
</dbReference>
<keyword evidence="4" id="KW-0479">Metal-binding</keyword>
<keyword evidence="3" id="KW-0540">Nuclease</keyword>
<evidence type="ECO:0000259" key="16">
    <source>
        <dbReference type="PROSITE" id="PS50994"/>
    </source>
</evidence>
<evidence type="ECO:0000256" key="8">
    <source>
        <dbReference type="ARBA" id="ARBA00022884"/>
    </source>
</evidence>
<sequence length="400" mass="46012">MHSVVGNLLLFTLLTSTNMKFSVASSKSYKVDAIGTIVLNTSSRTFRLHNVLYFCSIPGVILSLGHLLKEHFSIRFSNDLFTITTIKQHDQWFIPFLFPADNSIFVKSLLSHLPSIKYIDESLKNISLLLHRRLAHLSVRQLTGMKKSNAVLGIPNSSFFDIKLCNDCSISKSDHCPVKSASRQMVNQPGDLIVADLMGPYEVSPNHKKYILMIQDAFSRVVVAIPSTDKAEAKTYFINWIKQFMNVTMYKIKTIQTDNGTEFKNNILNDFLMSNGIIHEYSMQYKHHQNGCIERTNQTISEMARTSMIASKLLSFLWPWAFCHSVWIFNCSLHFNIDKTPFELLGKKRPDLQMLRIFGAKSFLYLHTFKKYFSPRVIVGYHMRILEDSKGWLFWVPGKK</sequence>
<dbReference type="InterPro" id="IPR039537">
    <property type="entry name" value="Retrotran_Ty1/copia-like"/>
</dbReference>
<evidence type="ECO:0000313" key="18">
    <source>
        <dbReference type="Proteomes" id="UP000765509"/>
    </source>
</evidence>
<keyword evidence="18" id="KW-1185">Reference proteome</keyword>
<dbReference type="GO" id="GO:0003887">
    <property type="term" value="F:DNA-directed DNA polymerase activity"/>
    <property type="evidence" value="ECO:0007669"/>
    <property type="project" value="UniProtKB-KW"/>
</dbReference>
<keyword evidence="15" id="KW-0732">Signal</keyword>
<evidence type="ECO:0000256" key="6">
    <source>
        <dbReference type="ARBA" id="ARBA00022801"/>
    </source>
</evidence>
<accession>A0A9Q3HW70</accession>
<keyword evidence="6" id="KW-0378">Hydrolase</keyword>
<keyword evidence="11" id="KW-0808">Transferase</keyword>
<keyword evidence="5" id="KW-0255">Endonuclease</keyword>
<reference evidence="17" key="1">
    <citation type="submission" date="2021-03" db="EMBL/GenBank/DDBJ databases">
        <title>Draft genome sequence of rust myrtle Austropuccinia psidii MF-1, a brazilian biotype.</title>
        <authorList>
            <person name="Quecine M.C."/>
            <person name="Pachon D.M.R."/>
            <person name="Bonatelli M.L."/>
            <person name="Correr F.H."/>
            <person name="Franceschini L.M."/>
            <person name="Leite T.F."/>
            <person name="Margarido G.R.A."/>
            <person name="Almeida C.A."/>
            <person name="Ferrarezi J.A."/>
            <person name="Labate C.A."/>
        </authorList>
    </citation>
    <scope>NUCLEOTIDE SEQUENCE</scope>
    <source>
        <strain evidence="17">MF-1</strain>
    </source>
</reference>
<dbReference type="GO" id="GO:0016787">
    <property type="term" value="F:hydrolase activity"/>
    <property type="evidence" value="ECO:0007669"/>
    <property type="project" value="UniProtKB-KW"/>
</dbReference>
<evidence type="ECO:0000256" key="10">
    <source>
        <dbReference type="ARBA" id="ARBA00022918"/>
    </source>
</evidence>
<gene>
    <name evidence="17" type="ORF">O181_056535</name>
</gene>
<dbReference type="InterPro" id="IPR036397">
    <property type="entry name" value="RNaseH_sf"/>
</dbReference>
<dbReference type="SUPFAM" id="SSF53098">
    <property type="entry name" value="Ribonuclease H-like"/>
    <property type="match status" value="1"/>
</dbReference>
<keyword evidence="9" id="KW-0229">DNA integration</keyword>
<evidence type="ECO:0000256" key="7">
    <source>
        <dbReference type="ARBA" id="ARBA00022842"/>
    </source>
</evidence>
<keyword evidence="2" id="KW-0548">Nucleotidyltransferase</keyword>
<dbReference type="GO" id="GO:0005634">
    <property type="term" value="C:nucleus"/>
    <property type="evidence" value="ECO:0007669"/>
    <property type="project" value="UniProtKB-ARBA"/>
</dbReference>
<dbReference type="PROSITE" id="PS50994">
    <property type="entry name" value="INTEGRASE"/>
    <property type="match status" value="1"/>
</dbReference>
<evidence type="ECO:0000256" key="3">
    <source>
        <dbReference type="ARBA" id="ARBA00022722"/>
    </source>
</evidence>
<dbReference type="GO" id="GO:0015074">
    <property type="term" value="P:DNA integration"/>
    <property type="evidence" value="ECO:0007669"/>
    <property type="project" value="UniProtKB-KW"/>
</dbReference>
<keyword evidence="10" id="KW-0695">RNA-directed DNA polymerase</keyword>
<keyword evidence="11" id="KW-0239">DNA-directed DNA polymerase</keyword>
<dbReference type="GO" id="GO:0003964">
    <property type="term" value="F:RNA-directed DNA polymerase activity"/>
    <property type="evidence" value="ECO:0007669"/>
    <property type="project" value="UniProtKB-KW"/>
</dbReference>
<evidence type="ECO:0000256" key="5">
    <source>
        <dbReference type="ARBA" id="ARBA00022759"/>
    </source>
</evidence>
<dbReference type="InterPro" id="IPR012337">
    <property type="entry name" value="RNaseH-like_sf"/>
</dbReference>
<dbReference type="GO" id="GO:0004519">
    <property type="term" value="F:endonuclease activity"/>
    <property type="evidence" value="ECO:0007669"/>
    <property type="project" value="UniProtKB-KW"/>
</dbReference>
<evidence type="ECO:0000256" key="4">
    <source>
        <dbReference type="ARBA" id="ARBA00022723"/>
    </source>
</evidence>
<dbReference type="Pfam" id="PF00665">
    <property type="entry name" value="rve"/>
    <property type="match status" value="1"/>
</dbReference>
<feature type="signal peptide" evidence="15">
    <location>
        <begin position="1"/>
        <end position="19"/>
    </location>
</feature>
<dbReference type="PANTHER" id="PTHR42648">
    <property type="entry name" value="TRANSPOSASE, PUTATIVE-RELATED"/>
    <property type="match status" value="1"/>
</dbReference>